<dbReference type="Proteomes" id="UP000077098">
    <property type="component" value="Unassembled WGS sequence"/>
</dbReference>
<evidence type="ECO:0000313" key="2">
    <source>
        <dbReference type="Proteomes" id="UP000077098"/>
    </source>
</evidence>
<dbReference type="AlphaFoldDB" id="A0A176XI70"/>
<evidence type="ECO:0000313" key="1">
    <source>
        <dbReference type="EMBL" id="OAE49669.1"/>
    </source>
</evidence>
<comment type="caution">
    <text evidence="1">The sequence shown here is derived from an EMBL/GenBank/DDBJ whole genome shotgun (WGS) entry which is preliminary data.</text>
</comment>
<name>A0A176XI70_AGRTU</name>
<proteinExistence type="predicted"/>
<organism evidence="1 2">
    <name type="scientific">Agrobacterium tumefaciens</name>
    <dbReference type="NCBI Taxonomy" id="358"/>
    <lineage>
        <taxon>Bacteria</taxon>
        <taxon>Pseudomonadati</taxon>
        <taxon>Pseudomonadota</taxon>
        <taxon>Alphaproteobacteria</taxon>
        <taxon>Hyphomicrobiales</taxon>
        <taxon>Rhizobiaceae</taxon>
        <taxon>Rhizobium/Agrobacterium group</taxon>
        <taxon>Agrobacterium</taxon>
        <taxon>Agrobacterium tumefaciens complex</taxon>
    </lineage>
</organism>
<dbReference type="InterPro" id="IPR008930">
    <property type="entry name" value="Terpenoid_cyclase/PrenylTrfase"/>
</dbReference>
<sequence length="420" mass="45516">MSNKTILIGSLFCSLVAADPVTATETARDVVATRLCAGLAARMDGSVGPFLFRSYEPGEGGQPLDPALENAAFTYDNALASIALFACRQDAKALRVADALRLAVDHDRHYRDGRIRNAYRSGAVTDIKEPMLLPGFWNARLNAWIEDDYQVGTATGNVAWAALALLAAHEQSGDQTYRAAAARLVGWIDTSTRGKSGVGYAGGTFGQEPAPTTLDWKSTEHNLDIYAAANWLAAIDDTRQWKVVRDQAGSFLDAMWNEREGHFYVGSLPGSDLPNTSQSGIDSELWPLLAVPEFEGRASRVLNWVDRHYAVNGGFDFNDDRDGVWLEGTAQAALTFQRTGQKGKADSLLETIKANISPSGLVYATQDRELTTGLKIGPDSNSADFKYFRLPHIGATAWAILAAKDWNPFTGNGVAPALLR</sequence>
<dbReference type="EMBL" id="LXPS01000001">
    <property type="protein sequence ID" value="OAE49669.1"/>
    <property type="molecule type" value="Genomic_DNA"/>
</dbReference>
<dbReference type="RefSeq" id="WP_063946906.1">
    <property type="nucleotide sequence ID" value="NZ_LXPS01000001.1"/>
</dbReference>
<reference evidence="1 2" key="1">
    <citation type="submission" date="2016-05" db="EMBL/GenBank/DDBJ databases">
        <authorList>
            <person name="Lavstsen T."/>
            <person name="Jespersen J.S."/>
        </authorList>
    </citation>
    <scope>NUCLEOTIDE SEQUENCE [LARGE SCALE GENOMIC DNA]</scope>
    <source>
        <strain evidence="1 2">KCJ1736</strain>
    </source>
</reference>
<gene>
    <name evidence="1" type="ORF">A7J57_15940</name>
</gene>
<accession>A0A176XI70</accession>
<evidence type="ECO:0008006" key="3">
    <source>
        <dbReference type="Google" id="ProtNLM"/>
    </source>
</evidence>
<protein>
    <recommendedName>
        <fullName evidence="3">Methylaspartate ammonia-lyase</fullName>
    </recommendedName>
</protein>
<dbReference type="SUPFAM" id="SSF48239">
    <property type="entry name" value="Terpenoid cyclases/Protein prenyltransferases"/>
    <property type="match status" value="1"/>
</dbReference>